<sequence length="295" mass="33130">MVKLIVLDVDGVIVGNKKGINFPYPNKSVISTLQKVHLAGIPIVLCSGKYHSAIDPIISKAQLQNPHITDSGSLILNPITSKIIREFNINKKSVAAILKTCLQNNIYLEVYTADNYFIQKDQMSEITPRRTLVLQNDPEVVNSLAEEIKHHRVIKMLPVAVDEQDRQRIESVLLQHSNKVKFLWSQHPFTMPFQYCLITAKNVSKANSLKVVADTLGITLENTLGVGDTMGDWEFMDLCEYVATMLNAPDELKEKVKSKGKGKYLIAPSVDDNGILKILDYFLKPLRGRLMRLSS</sequence>
<gene>
    <name evidence="1" type="ORF">A3C26_04325</name>
</gene>
<dbReference type="EMBL" id="MFCX01000007">
    <property type="protein sequence ID" value="OGE26599.1"/>
    <property type="molecule type" value="Genomic_DNA"/>
</dbReference>
<dbReference type="Gene3D" id="3.30.1240.10">
    <property type="match status" value="1"/>
</dbReference>
<dbReference type="SUPFAM" id="SSF56784">
    <property type="entry name" value="HAD-like"/>
    <property type="match status" value="1"/>
</dbReference>
<dbReference type="PANTHER" id="PTHR10000:SF8">
    <property type="entry name" value="HAD SUPERFAMILY HYDROLASE-LIKE, TYPE 3"/>
    <property type="match status" value="1"/>
</dbReference>
<dbReference type="AlphaFoldDB" id="A0A1F5JDD0"/>
<dbReference type="InterPro" id="IPR023214">
    <property type="entry name" value="HAD_sf"/>
</dbReference>
<dbReference type="Pfam" id="PF08282">
    <property type="entry name" value="Hydrolase_3"/>
    <property type="match status" value="1"/>
</dbReference>
<accession>A0A1F5JDD0</accession>
<reference evidence="1 2" key="1">
    <citation type="journal article" date="2016" name="Nat. Commun.">
        <title>Thousands of microbial genomes shed light on interconnected biogeochemical processes in an aquifer system.</title>
        <authorList>
            <person name="Anantharaman K."/>
            <person name="Brown C.T."/>
            <person name="Hug L.A."/>
            <person name="Sharon I."/>
            <person name="Castelle C.J."/>
            <person name="Probst A.J."/>
            <person name="Thomas B.C."/>
            <person name="Singh A."/>
            <person name="Wilkins M.J."/>
            <person name="Karaoz U."/>
            <person name="Brodie E.L."/>
            <person name="Williams K.H."/>
            <person name="Hubbard S.S."/>
            <person name="Banfield J.F."/>
        </authorList>
    </citation>
    <scope>NUCLEOTIDE SEQUENCE [LARGE SCALE GENOMIC DNA]</scope>
</reference>
<evidence type="ECO:0000313" key="1">
    <source>
        <dbReference type="EMBL" id="OGE26599.1"/>
    </source>
</evidence>
<dbReference type="GO" id="GO:0005829">
    <property type="term" value="C:cytosol"/>
    <property type="evidence" value="ECO:0007669"/>
    <property type="project" value="TreeGrafter"/>
</dbReference>
<evidence type="ECO:0000313" key="2">
    <source>
        <dbReference type="Proteomes" id="UP000177042"/>
    </source>
</evidence>
<proteinExistence type="predicted"/>
<dbReference type="InterPro" id="IPR006379">
    <property type="entry name" value="HAD-SF_hydro_IIB"/>
</dbReference>
<organism evidence="1 2">
    <name type="scientific">Candidatus Daviesbacteria bacterium RIFCSPHIGHO2_02_FULL_39_12</name>
    <dbReference type="NCBI Taxonomy" id="1797770"/>
    <lineage>
        <taxon>Bacteria</taxon>
        <taxon>Candidatus Daviesiibacteriota</taxon>
    </lineage>
</organism>
<dbReference type="GO" id="GO:0000287">
    <property type="term" value="F:magnesium ion binding"/>
    <property type="evidence" value="ECO:0007669"/>
    <property type="project" value="TreeGrafter"/>
</dbReference>
<dbReference type="GO" id="GO:0016791">
    <property type="term" value="F:phosphatase activity"/>
    <property type="evidence" value="ECO:0007669"/>
    <property type="project" value="TreeGrafter"/>
</dbReference>
<protein>
    <submittedName>
        <fullName evidence="1">Uncharacterized protein</fullName>
    </submittedName>
</protein>
<dbReference type="InterPro" id="IPR036412">
    <property type="entry name" value="HAD-like_sf"/>
</dbReference>
<comment type="caution">
    <text evidence="1">The sequence shown here is derived from an EMBL/GenBank/DDBJ whole genome shotgun (WGS) entry which is preliminary data.</text>
</comment>
<dbReference type="Gene3D" id="3.40.50.1000">
    <property type="entry name" value="HAD superfamily/HAD-like"/>
    <property type="match status" value="1"/>
</dbReference>
<dbReference type="NCBIfam" id="TIGR01484">
    <property type="entry name" value="HAD-SF-IIB"/>
    <property type="match status" value="1"/>
</dbReference>
<dbReference type="Proteomes" id="UP000177042">
    <property type="component" value="Unassembled WGS sequence"/>
</dbReference>
<dbReference type="PANTHER" id="PTHR10000">
    <property type="entry name" value="PHOSPHOSERINE PHOSPHATASE"/>
    <property type="match status" value="1"/>
</dbReference>
<name>A0A1F5JDD0_9BACT</name>